<dbReference type="FunFam" id="3.40.50.300:FF:000087">
    <property type="entry name" value="Recombinase RecA"/>
    <property type="match status" value="1"/>
</dbReference>
<dbReference type="InterPro" id="IPR020588">
    <property type="entry name" value="RecA_ATP-bd"/>
</dbReference>
<evidence type="ECO:0000256" key="10">
    <source>
        <dbReference type="RuleBase" id="RU003422"/>
    </source>
</evidence>
<evidence type="ECO:0000256" key="7">
    <source>
        <dbReference type="ARBA" id="ARBA00022840"/>
    </source>
</evidence>
<dbReference type="InterPro" id="IPR000312">
    <property type="entry name" value="Glycosyl_Trfase_fam3"/>
</dbReference>
<dbReference type="SUPFAM" id="SSF52540">
    <property type="entry name" value="P-loop containing nucleoside triphosphate hydrolases"/>
    <property type="match status" value="1"/>
</dbReference>
<comment type="subunit">
    <text evidence="3">Homodimer.</text>
</comment>
<dbReference type="InterPro" id="IPR020587">
    <property type="entry name" value="RecA_monomer-monomer_interface"/>
</dbReference>
<evidence type="ECO:0000313" key="14">
    <source>
        <dbReference type="Proteomes" id="UP001195483"/>
    </source>
</evidence>
<evidence type="ECO:0000259" key="11">
    <source>
        <dbReference type="PROSITE" id="PS50162"/>
    </source>
</evidence>
<evidence type="ECO:0000256" key="6">
    <source>
        <dbReference type="ARBA" id="ARBA00022741"/>
    </source>
</evidence>
<dbReference type="PRINTS" id="PR00142">
    <property type="entry name" value="RECA"/>
</dbReference>
<reference evidence="13" key="3">
    <citation type="submission" date="2023-05" db="EMBL/GenBank/DDBJ databases">
        <authorList>
            <person name="Smith C.H."/>
        </authorList>
    </citation>
    <scope>NUCLEOTIDE SEQUENCE</scope>
    <source>
        <strain evidence="13">CHS0354</strain>
        <tissue evidence="13">Mantle</tissue>
    </source>
</reference>
<keyword evidence="7 10" id="KW-0067">ATP-binding</keyword>
<sequence length="658" mass="70540">MAVSQIEKQYGKGAIMKMDEQTQQRHPVISSGDIGIDLALGIGGLPRGRIVEIYGPESSGKTTLTLHIIAECQKLGGVAAFIDAEHALDVNYARKLGVNIDDILLSQPDYGEQALEIADILVRSAAVDVIVVDSVAALVPKSEIEGEMGDSQMASQARLMSQALRKLTATIGRSNTILIFINQLRQKIGVVFGNPEVTTGGNALKFYASIRLDIRKINTIKSGEDVTGNRVRVKVVKNKMAPPFGSWEFDVDFGAGISRFGSILDIAAEHGIIKKSGAWYAYGNDRIGQGRDNAKQYLRENPAVADKIEQEIREKFGLTEGSAAKEPEIIRKKRDRQILSASDIQKFVAGIASGGVSEAQAAAFTMSVFLNGMDADEILTLTQSMKESGQVLKWDSMDGPVIDKHSTGGVGDKVSLMLAPIAAACGCYVPMISGRGLGHTGGTLDKMNAIPGYNTNPDIPAFQRIVRQVGCLIIGQTKEMAPADRILYAVRDVTATVESVPLITASILSKKLCAGLDALTMDIKTGNGAFMDSLLRAEELGQSIKTVAEKDGVRTGVLITDMNEVLGRTAGNALEVFEAVSYLKNENPEPRLKAVTDALCVNMLMIAGICRTEAEAEEKVRTALTSGKALEKFAEMVAVNGGPADFCDRPTPTCPPHR</sequence>
<dbReference type="PANTHER" id="PTHR45900">
    <property type="entry name" value="RECA"/>
    <property type="match status" value="1"/>
</dbReference>
<dbReference type="PROSITE" id="PS50162">
    <property type="entry name" value="RECA_2"/>
    <property type="match status" value="1"/>
</dbReference>
<comment type="similarity">
    <text evidence="1">Belongs to the thymidine/pyrimidine-nucleoside phosphorylase family.</text>
</comment>
<feature type="domain" description="RecA family profile 2" evidence="12">
    <location>
        <begin position="189"/>
        <end position="262"/>
    </location>
</feature>
<dbReference type="GO" id="GO:0006213">
    <property type="term" value="P:pyrimidine nucleoside metabolic process"/>
    <property type="evidence" value="ECO:0007669"/>
    <property type="project" value="InterPro"/>
</dbReference>
<feature type="domain" description="RecA family profile 1" evidence="11">
    <location>
        <begin position="25"/>
        <end position="184"/>
    </location>
</feature>
<evidence type="ECO:0000256" key="1">
    <source>
        <dbReference type="ARBA" id="ARBA00006915"/>
    </source>
</evidence>
<evidence type="ECO:0000256" key="4">
    <source>
        <dbReference type="ARBA" id="ARBA00022676"/>
    </source>
</evidence>
<dbReference type="NCBIfam" id="TIGR02012">
    <property type="entry name" value="tigrfam_recA"/>
    <property type="match status" value="1"/>
</dbReference>
<dbReference type="GO" id="GO:0006310">
    <property type="term" value="P:DNA recombination"/>
    <property type="evidence" value="ECO:0007669"/>
    <property type="project" value="UniProtKB-KW"/>
</dbReference>
<evidence type="ECO:0008006" key="15">
    <source>
        <dbReference type="Google" id="ProtNLM"/>
    </source>
</evidence>
<protein>
    <recommendedName>
        <fullName evidence="15">TdRPase</fullName>
    </recommendedName>
</protein>
<keyword evidence="4" id="KW-0328">Glycosyltransferase</keyword>
<dbReference type="GO" id="GO:0016154">
    <property type="term" value="F:pyrimidine-nucleoside phosphorylase activity"/>
    <property type="evidence" value="ECO:0007669"/>
    <property type="project" value="InterPro"/>
</dbReference>
<dbReference type="GO" id="GO:0005829">
    <property type="term" value="C:cytosol"/>
    <property type="evidence" value="ECO:0007669"/>
    <property type="project" value="TreeGrafter"/>
</dbReference>
<keyword evidence="9" id="KW-0233">DNA recombination</keyword>
<dbReference type="EMBL" id="JAEAOA010001795">
    <property type="protein sequence ID" value="KAK3575721.1"/>
    <property type="molecule type" value="Genomic_DNA"/>
</dbReference>
<dbReference type="NCBIfam" id="TIGR02644">
    <property type="entry name" value="Y_phosphoryl"/>
    <property type="match status" value="1"/>
</dbReference>
<dbReference type="InterPro" id="IPR049428">
    <property type="entry name" value="RecA-like_N"/>
</dbReference>
<dbReference type="Pfam" id="PF00591">
    <property type="entry name" value="Glycos_transf_3"/>
    <property type="match status" value="1"/>
</dbReference>
<reference evidence="13" key="1">
    <citation type="journal article" date="2021" name="Genome Biol. Evol.">
        <title>A High-Quality Reference Genome for a Parasitic Bivalve with Doubly Uniparental Inheritance (Bivalvia: Unionida).</title>
        <authorList>
            <person name="Smith C.H."/>
        </authorList>
    </citation>
    <scope>NUCLEOTIDE SEQUENCE</scope>
    <source>
        <strain evidence="13">CHS0354</strain>
    </source>
</reference>
<keyword evidence="8" id="KW-0238">DNA-binding</keyword>
<dbReference type="Gene3D" id="1.20.970.10">
    <property type="entry name" value="Transferase, Pyrimidine Nucleoside Phosphorylase, Chain C"/>
    <property type="match status" value="1"/>
</dbReference>
<dbReference type="FunFam" id="3.40.1030.10:FF:000003">
    <property type="entry name" value="Pyrimidine-nucleoside phosphorylase"/>
    <property type="match status" value="1"/>
</dbReference>
<dbReference type="GO" id="GO:0003697">
    <property type="term" value="F:single-stranded DNA binding"/>
    <property type="evidence" value="ECO:0007669"/>
    <property type="project" value="InterPro"/>
</dbReference>
<dbReference type="NCBIfam" id="NF004490">
    <property type="entry name" value="PRK05820.1"/>
    <property type="match status" value="1"/>
</dbReference>
<proteinExistence type="inferred from homology"/>
<dbReference type="InterPro" id="IPR020584">
    <property type="entry name" value="DNA_recomb/repair_RecA_CS"/>
</dbReference>
<dbReference type="PROSITE" id="PS50163">
    <property type="entry name" value="RECA_3"/>
    <property type="match status" value="1"/>
</dbReference>
<evidence type="ECO:0000256" key="8">
    <source>
        <dbReference type="ARBA" id="ARBA00023125"/>
    </source>
</evidence>
<dbReference type="Gene3D" id="3.40.50.300">
    <property type="entry name" value="P-loop containing nucleotide triphosphate hydrolases"/>
    <property type="match status" value="1"/>
</dbReference>
<evidence type="ECO:0000256" key="9">
    <source>
        <dbReference type="ARBA" id="ARBA00023172"/>
    </source>
</evidence>
<dbReference type="PROSITE" id="PS00321">
    <property type="entry name" value="RECA_1"/>
    <property type="match status" value="1"/>
</dbReference>
<dbReference type="GO" id="GO:0005524">
    <property type="term" value="F:ATP binding"/>
    <property type="evidence" value="ECO:0007669"/>
    <property type="project" value="UniProtKB-KW"/>
</dbReference>
<organism evidence="13 14">
    <name type="scientific">Potamilus streckersoni</name>
    <dbReference type="NCBI Taxonomy" id="2493646"/>
    <lineage>
        <taxon>Eukaryota</taxon>
        <taxon>Metazoa</taxon>
        <taxon>Spiralia</taxon>
        <taxon>Lophotrochozoa</taxon>
        <taxon>Mollusca</taxon>
        <taxon>Bivalvia</taxon>
        <taxon>Autobranchia</taxon>
        <taxon>Heteroconchia</taxon>
        <taxon>Palaeoheterodonta</taxon>
        <taxon>Unionida</taxon>
        <taxon>Unionoidea</taxon>
        <taxon>Unionidae</taxon>
        <taxon>Ambleminae</taxon>
        <taxon>Lampsilini</taxon>
        <taxon>Potamilus</taxon>
    </lineage>
</organism>
<evidence type="ECO:0000256" key="2">
    <source>
        <dbReference type="ARBA" id="ARBA00009391"/>
    </source>
</evidence>
<dbReference type="InterPro" id="IPR017459">
    <property type="entry name" value="Glycosyl_Trfase_fam3_N_dom"/>
</dbReference>
<dbReference type="PANTHER" id="PTHR45900:SF1">
    <property type="entry name" value="MITOCHONDRIAL DNA REPAIR PROTEIN RECA HOMOLOG-RELATED"/>
    <property type="match status" value="1"/>
</dbReference>
<keyword evidence="14" id="KW-1185">Reference proteome</keyword>
<dbReference type="HAMAP" id="MF_00268">
    <property type="entry name" value="RecA"/>
    <property type="match status" value="1"/>
</dbReference>
<evidence type="ECO:0000313" key="13">
    <source>
        <dbReference type="EMBL" id="KAK3575721.1"/>
    </source>
</evidence>
<keyword evidence="5" id="KW-0808">Transferase</keyword>
<dbReference type="Pfam" id="PF00154">
    <property type="entry name" value="RecA_N"/>
    <property type="match status" value="1"/>
</dbReference>
<evidence type="ECO:0000256" key="3">
    <source>
        <dbReference type="ARBA" id="ARBA00011738"/>
    </source>
</evidence>
<dbReference type="SUPFAM" id="SSF52418">
    <property type="entry name" value="Nucleoside phosphorylase/phosphoribosyltransferase catalytic domain"/>
    <property type="match status" value="1"/>
</dbReference>
<dbReference type="InterPro" id="IPR003593">
    <property type="entry name" value="AAA+_ATPase"/>
</dbReference>
<gene>
    <name evidence="13" type="ORF">CHS0354_030053</name>
</gene>
<reference evidence="13" key="2">
    <citation type="journal article" date="2021" name="Genome Biol. Evol.">
        <title>Developing a high-quality reference genome for a parasitic bivalve with doubly uniparental inheritance (Bivalvia: Unionida).</title>
        <authorList>
            <person name="Smith C.H."/>
        </authorList>
    </citation>
    <scope>NUCLEOTIDE SEQUENCE</scope>
    <source>
        <strain evidence="13">CHS0354</strain>
        <tissue evidence="13">Mantle</tissue>
    </source>
</reference>
<comment type="similarity">
    <text evidence="2 10">Belongs to the RecA family.</text>
</comment>
<dbReference type="SUPFAM" id="SSF47648">
    <property type="entry name" value="Nucleoside phosphorylase/phosphoribosyltransferase N-terminal domain"/>
    <property type="match status" value="1"/>
</dbReference>
<dbReference type="Gene3D" id="3.40.1030.10">
    <property type="entry name" value="Nucleoside phosphorylase/phosphoribosyltransferase catalytic domain"/>
    <property type="match status" value="1"/>
</dbReference>
<dbReference type="CDD" id="cd00983">
    <property type="entry name" value="RecA"/>
    <property type="match status" value="1"/>
</dbReference>
<dbReference type="InterPro" id="IPR013765">
    <property type="entry name" value="DNA_recomb/repair_RecA"/>
</dbReference>
<dbReference type="InterPro" id="IPR036320">
    <property type="entry name" value="Glycosyl_Trfase_fam3_N_dom_sf"/>
</dbReference>
<evidence type="ECO:0000256" key="5">
    <source>
        <dbReference type="ARBA" id="ARBA00022679"/>
    </source>
</evidence>
<dbReference type="InterPro" id="IPR018090">
    <property type="entry name" value="Pyrmidine_PPas_bac/euk"/>
</dbReference>
<dbReference type="InterPro" id="IPR027417">
    <property type="entry name" value="P-loop_NTPase"/>
</dbReference>
<dbReference type="SMART" id="SM00382">
    <property type="entry name" value="AAA"/>
    <property type="match status" value="1"/>
</dbReference>
<dbReference type="InterPro" id="IPR035902">
    <property type="entry name" value="Nuc_phospho_transferase"/>
</dbReference>
<dbReference type="Pfam" id="PF02885">
    <property type="entry name" value="Glycos_trans_3N"/>
    <property type="match status" value="1"/>
</dbReference>
<dbReference type="InterPro" id="IPR023400">
    <property type="entry name" value="RecA_C_sf"/>
</dbReference>
<name>A0AAE0RLN9_9BIVA</name>
<keyword evidence="6 10" id="KW-0547">Nucleotide-binding</keyword>
<dbReference type="AlphaFoldDB" id="A0AAE0RLN9"/>
<evidence type="ECO:0000259" key="12">
    <source>
        <dbReference type="PROSITE" id="PS50163"/>
    </source>
</evidence>
<dbReference type="InterPro" id="IPR049261">
    <property type="entry name" value="RecA-like_C"/>
</dbReference>
<dbReference type="Pfam" id="PF21096">
    <property type="entry name" value="RecA_C"/>
    <property type="match status" value="1"/>
</dbReference>
<comment type="caution">
    <text evidence="13">The sequence shown here is derived from an EMBL/GenBank/DDBJ whole genome shotgun (WGS) entry which is preliminary data.</text>
</comment>
<dbReference type="GO" id="GO:0140664">
    <property type="term" value="F:ATP-dependent DNA damage sensor activity"/>
    <property type="evidence" value="ECO:0007669"/>
    <property type="project" value="InterPro"/>
</dbReference>
<dbReference type="GO" id="GO:0006281">
    <property type="term" value="P:DNA repair"/>
    <property type="evidence" value="ECO:0007669"/>
    <property type="project" value="InterPro"/>
</dbReference>
<dbReference type="SUPFAM" id="SSF54752">
    <property type="entry name" value="RecA protein, C-terminal domain"/>
    <property type="match status" value="1"/>
</dbReference>
<dbReference type="Proteomes" id="UP001195483">
    <property type="component" value="Unassembled WGS sequence"/>
</dbReference>
<accession>A0AAE0RLN9</accession>